<evidence type="ECO:0000256" key="9">
    <source>
        <dbReference type="ARBA" id="ARBA00023172"/>
    </source>
</evidence>
<evidence type="ECO:0000256" key="10">
    <source>
        <dbReference type="ARBA" id="ARBA00023204"/>
    </source>
</evidence>
<evidence type="ECO:0000313" key="16">
    <source>
        <dbReference type="Proteomes" id="UP000829685"/>
    </source>
</evidence>
<dbReference type="GO" id="GO:0030915">
    <property type="term" value="C:Smc5-Smc6 complex"/>
    <property type="evidence" value="ECO:0007669"/>
    <property type="project" value="TreeGrafter"/>
</dbReference>
<evidence type="ECO:0000313" key="15">
    <source>
        <dbReference type="EMBL" id="KAI1863681.1"/>
    </source>
</evidence>
<keyword evidence="8 12" id="KW-0175">Coiled coil</keyword>
<evidence type="ECO:0000256" key="7">
    <source>
        <dbReference type="ARBA" id="ARBA00022840"/>
    </source>
</evidence>
<dbReference type="Gene3D" id="3.40.50.300">
    <property type="entry name" value="P-loop containing nucleotide triphosphate hydrolases"/>
    <property type="match status" value="2"/>
</dbReference>
<dbReference type="Proteomes" id="UP000829685">
    <property type="component" value="Unassembled WGS sequence"/>
</dbReference>
<keyword evidence="5" id="KW-0547">Nucleotide-binding</keyword>
<feature type="domain" description="RecF/RecN/SMC N-terminal" evidence="14">
    <location>
        <begin position="139"/>
        <end position="1156"/>
    </location>
</feature>
<proteinExistence type="inferred from homology"/>
<reference evidence="15" key="1">
    <citation type="submission" date="2021-03" db="EMBL/GenBank/DDBJ databases">
        <title>Revisited historic fungal species revealed as producer of novel bioactive compounds through whole genome sequencing and comparative genomics.</title>
        <authorList>
            <person name="Vignolle G.A."/>
            <person name="Hochenegger N."/>
            <person name="Mach R.L."/>
            <person name="Mach-Aigner A.R."/>
            <person name="Javad Rahimi M."/>
            <person name="Salim K.A."/>
            <person name="Chan C.M."/>
            <person name="Lim L.B.L."/>
            <person name="Cai F."/>
            <person name="Druzhinina I.S."/>
            <person name="U'Ren J.M."/>
            <person name="Derntl C."/>
        </authorList>
    </citation>
    <scope>NUCLEOTIDE SEQUENCE</scope>
    <source>
        <strain evidence="15">TUCIM 5799</strain>
    </source>
</reference>
<keyword evidence="16" id="KW-1185">Reference proteome</keyword>
<evidence type="ECO:0000256" key="12">
    <source>
        <dbReference type="SAM" id="Coils"/>
    </source>
</evidence>
<evidence type="ECO:0000256" key="4">
    <source>
        <dbReference type="ARBA" id="ARBA00022454"/>
    </source>
</evidence>
<evidence type="ECO:0000259" key="14">
    <source>
        <dbReference type="Pfam" id="PF02463"/>
    </source>
</evidence>
<dbReference type="GO" id="GO:0035861">
    <property type="term" value="C:site of double-strand break"/>
    <property type="evidence" value="ECO:0007669"/>
    <property type="project" value="TreeGrafter"/>
</dbReference>
<feature type="coiled-coil region" evidence="12">
    <location>
        <begin position="493"/>
        <end position="562"/>
    </location>
</feature>
<evidence type="ECO:0000256" key="5">
    <source>
        <dbReference type="ARBA" id="ARBA00022741"/>
    </source>
</evidence>
<evidence type="ECO:0000256" key="3">
    <source>
        <dbReference type="ARBA" id="ARBA00006793"/>
    </source>
</evidence>
<dbReference type="PANTHER" id="PTHR19306:SF6">
    <property type="entry name" value="STRUCTURAL MAINTENANCE OF CHROMOSOMES PROTEIN 6"/>
    <property type="match status" value="1"/>
</dbReference>
<keyword evidence="7" id="KW-0067">ATP-binding</keyword>
<keyword evidence="6" id="KW-0227">DNA damage</keyword>
<dbReference type="GO" id="GO:0000724">
    <property type="term" value="P:double-strand break repair via homologous recombination"/>
    <property type="evidence" value="ECO:0007669"/>
    <property type="project" value="TreeGrafter"/>
</dbReference>
<comment type="subcellular location">
    <subcellularLocation>
        <location evidence="2">Chromosome</location>
    </subcellularLocation>
    <subcellularLocation>
        <location evidence="1">Nucleus</location>
    </subcellularLocation>
</comment>
<dbReference type="GO" id="GO:0003684">
    <property type="term" value="F:damaged DNA binding"/>
    <property type="evidence" value="ECO:0007669"/>
    <property type="project" value="TreeGrafter"/>
</dbReference>
<evidence type="ECO:0000256" key="1">
    <source>
        <dbReference type="ARBA" id="ARBA00004123"/>
    </source>
</evidence>
<evidence type="ECO:0000256" key="8">
    <source>
        <dbReference type="ARBA" id="ARBA00023054"/>
    </source>
</evidence>
<dbReference type="InterPro" id="IPR027417">
    <property type="entry name" value="P-loop_NTPase"/>
</dbReference>
<evidence type="ECO:0000256" key="11">
    <source>
        <dbReference type="ARBA" id="ARBA00023242"/>
    </source>
</evidence>
<dbReference type="PANTHER" id="PTHR19306">
    <property type="entry name" value="STRUCTURAL MAINTENANCE OF CHROMOSOMES 5,6 SMC5, SMC6"/>
    <property type="match status" value="1"/>
</dbReference>
<dbReference type="Pfam" id="PF02463">
    <property type="entry name" value="SMC_N"/>
    <property type="match status" value="1"/>
</dbReference>
<evidence type="ECO:0000256" key="2">
    <source>
        <dbReference type="ARBA" id="ARBA00004286"/>
    </source>
</evidence>
<keyword evidence="4" id="KW-0158">Chromosome</keyword>
<dbReference type="GO" id="GO:0005634">
    <property type="term" value="C:nucleus"/>
    <property type="evidence" value="ECO:0007669"/>
    <property type="project" value="UniProtKB-SubCell"/>
</dbReference>
<accession>A0A9P9WHQ2</accession>
<feature type="coiled-coil region" evidence="12">
    <location>
        <begin position="828"/>
        <end position="939"/>
    </location>
</feature>
<sequence length="1180" mass="133240">MPSASAPKRSRRIAFDADDQDGLVVGEASSSLRGVSQGKRVRLSAGHKAGGPSRVREQSYETADDDDDDDDDSEEEDDQPMQEPTPEPALPAASQYEVQRDANFDHLNHAEEDDVRATQRLKSRPQLIGENHAALNAVIESIEVYNFMCHTRLKVELGPLLNFIVGENGSGKSAILTAITLCLGGKASSTNRGGSLKSFIKEGRDHGNLVVKIKNQGSDAYKPDLFGDSIIVERHFNRTGSSGFKLKSAAGKVISNKRDAVQDVVEYYCLQVDNPLNVLSQDNARQFLNSATPAVKYRYFLQGTQLEKLDQDLAIFHEMIDATEAKLNGYRDDFNHIKRSMEKAQALKETFAKTQDMRSKRKIYTRQLAWAQVVEQETMLQEKENNIAACDEAIRRSDDIVQQAAERLAKCDEMLSAAAEAAEELRQEGPDLEGKKEQAAEVYNKAKEAVLKVHHEEREVREQIRAADAEVRDFMAKITDEEKRLEAANGGAVAQHQKALDDAEQAVKRAEEEVDDHARKETELKKEFEEAEKVYQQAGRPLEAKRKEVDNVETRIRDLSQSKGDPLAHFIPQTRQLSKLIAQDTGFSQRPIGPLGLHIQLLRPSWSAMVEKVVGDNLDAYIVANAKDRARLSNHFDRLGVSKQPTIFISHPGRSIKTLNEPDERFDTILRVLKFDDNRVRDQLVLTNQIEQILLIEDLDDAWRVMTADQRPKNVKLSISLDANKRNGQGVSLKLGRGIDINQEPVYPSNKRRMKSDAEVQINHQKDILVQLQSDLKELDSSRRLLKQAAQKSSQSLTLHKSQAKKLGQGVIQARLRVEHAMTKLDEFDGADTRLQNLRDELRRAEDQKDHYGRQFGELSVGREGLNQASSAAKQGLSEAKKVCADFEARVQKAQHKIDRLKQSRSGVLIETNEAHDNLEVARDQKTRAERSRDAQQAQVEEFIAQASQVSPERVRIPEGETYASIEKKFEAVHKQLTEFEKKHNKSGKDIEDEAAATLERYEKVKKERKICEELVHDMKQALLQRLAKYRHFQRHISAAARANFEYLLSERGFRGKLLLDHVGKRLGIEVEPDQTRENVSGRNTKTLSGGEKSFSSICLLLAIWDAMGSPLRCLDEFDVFMDNVNRAISTRMLVQAARRSVGKQFILITPNAIEFQVKHDKDVKIIRLLDPRQTRLTDD</sequence>
<evidence type="ECO:0000256" key="6">
    <source>
        <dbReference type="ARBA" id="ARBA00022763"/>
    </source>
</evidence>
<keyword evidence="10" id="KW-0234">DNA repair</keyword>
<comment type="caution">
    <text evidence="15">The sequence shown here is derived from an EMBL/GenBank/DDBJ whole genome shotgun (WGS) entry which is preliminary data.</text>
</comment>
<feature type="compositionally biased region" description="Acidic residues" evidence="13">
    <location>
        <begin position="62"/>
        <end position="80"/>
    </location>
</feature>
<gene>
    <name evidence="15" type="ORF">JX265_008898</name>
</gene>
<dbReference type="SUPFAM" id="SSF52540">
    <property type="entry name" value="P-loop containing nucleoside triphosphate hydrolases"/>
    <property type="match status" value="1"/>
</dbReference>
<protein>
    <recommendedName>
        <fullName evidence="14">RecF/RecN/SMC N-terminal domain-containing protein</fullName>
    </recommendedName>
</protein>
<keyword evidence="11" id="KW-0539">Nucleus</keyword>
<feature type="region of interest" description="Disordered" evidence="13">
    <location>
        <begin position="1"/>
        <end position="92"/>
    </location>
</feature>
<evidence type="ECO:0000256" key="13">
    <source>
        <dbReference type="SAM" id="MobiDB-lite"/>
    </source>
</evidence>
<dbReference type="InterPro" id="IPR003395">
    <property type="entry name" value="RecF/RecN/SMC_N"/>
</dbReference>
<dbReference type="GO" id="GO:0003697">
    <property type="term" value="F:single-stranded DNA binding"/>
    <property type="evidence" value="ECO:0007669"/>
    <property type="project" value="TreeGrafter"/>
</dbReference>
<name>A0A9P9WHQ2_9PEZI</name>
<dbReference type="EMBL" id="JAFIMR010000025">
    <property type="protein sequence ID" value="KAI1863681.1"/>
    <property type="molecule type" value="Genomic_DNA"/>
</dbReference>
<organism evidence="15 16">
    <name type="scientific">Neoarthrinium moseri</name>
    <dbReference type="NCBI Taxonomy" id="1658444"/>
    <lineage>
        <taxon>Eukaryota</taxon>
        <taxon>Fungi</taxon>
        <taxon>Dikarya</taxon>
        <taxon>Ascomycota</taxon>
        <taxon>Pezizomycotina</taxon>
        <taxon>Sordariomycetes</taxon>
        <taxon>Xylariomycetidae</taxon>
        <taxon>Amphisphaeriales</taxon>
        <taxon>Apiosporaceae</taxon>
        <taxon>Neoarthrinium</taxon>
    </lineage>
</organism>
<keyword evidence="9" id="KW-0233">DNA recombination</keyword>
<dbReference type="GO" id="GO:0005524">
    <property type="term" value="F:ATP binding"/>
    <property type="evidence" value="ECO:0007669"/>
    <property type="project" value="UniProtKB-KW"/>
</dbReference>
<dbReference type="AlphaFoldDB" id="A0A9P9WHQ2"/>
<comment type="similarity">
    <text evidence="3">Belongs to the SMC family. SMC6 subfamily.</text>
</comment>